<dbReference type="PANTHER" id="PTHR46297">
    <property type="entry name" value="ZINC FINGER CCCH-TYPE WITH G PATCH DOMAIN-CONTAINING PROTEIN"/>
    <property type="match status" value="1"/>
</dbReference>
<evidence type="ECO:0000313" key="5">
    <source>
        <dbReference type="EMBL" id="CCX30976.1"/>
    </source>
</evidence>
<dbReference type="PANTHER" id="PTHR46297:SF2">
    <property type="entry name" value="TUDOR DOMAIN-CONTAINING PROTEIN"/>
    <property type="match status" value="1"/>
</dbReference>
<feature type="domain" description="Tudor" evidence="4">
    <location>
        <begin position="88"/>
        <end position="150"/>
    </location>
</feature>
<comment type="subcellular location">
    <subcellularLocation>
        <location evidence="1">Nucleus</location>
    </subcellularLocation>
</comment>
<dbReference type="OMA" id="CMAVWSQ"/>
<dbReference type="Proteomes" id="UP000018144">
    <property type="component" value="Unassembled WGS sequence"/>
</dbReference>
<dbReference type="GO" id="GO:0005634">
    <property type="term" value="C:nucleus"/>
    <property type="evidence" value="ECO:0007669"/>
    <property type="project" value="UniProtKB-SubCell"/>
</dbReference>
<keyword evidence="2" id="KW-0539">Nucleus</keyword>
<evidence type="ECO:0000259" key="4">
    <source>
        <dbReference type="SMART" id="SM00333"/>
    </source>
</evidence>
<name>U4LTP8_PYROM</name>
<evidence type="ECO:0000256" key="3">
    <source>
        <dbReference type="SAM" id="MobiDB-lite"/>
    </source>
</evidence>
<reference evidence="5 6" key="1">
    <citation type="journal article" date="2013" name="PLoS Genet.">
        <title>The genome and development-dependent transcriptomes of Pyronema confluens: a window into fungal evolution.</title>
        <authorList>
            <person name="Traeger S."/>
            <person name="Altegoer F."/>
            <person name="Freitag M."/>
            <person name="Gabaldon T."/>
            <person name="Kempken F."/>
            <person name="Kumar A."/>
            <person name="Marcet-Houben M."/>
            <person name="Poggeler S."/>
            <person name="Stajich J.E."/>
            <person name="Nowrousian M."/>
        </authorList>
    </citation>
    <scope>NUCLEOTIDE SEQUENCE [LARGE SCALE GENOMIC DNA]</scope>
    <source>
        <strain evidence="6">CBS 100304</strain>
        <tissue evidence="5">Vegetative mycelium</tissue>
    </source>
</reference>
<evidence type="ECO:0000313" key="6">
    <source>
        <dbReference type="Proteomes" id="UP000018144"/>
    </source>
</evidence>
<evidence type="ECO:0000256" key="1">
    <source>
        <dbReference type="ARBA" id="ARBA00004123"/>
    </source>
</evidence>
<dbReference type="eggNOG" id="KOG3026">
    <property type="taxonomic scope" value="Eukaryota"/>
</dbReference>
<proteinExistence type="predicted"/>
<sequence length="282" mass="29763">MSATELKEYQLQLESVEAALKQDPTNAELSSLVSELHEIIELTSTVLAETNAAAAAAAAAASQSRPAGPSNSYSSAAHAGNDEVQEDHVYAVGDTCLARWTSGDNAFYPAKITSVTGSSKNPVYLVKFTQYNVTEQLGPRDLKVQGRKRRGGSPAPQAGFTPTGAAGAVGPTLQAPVVISKPAAVDEAAMRERREGAEGVKKKKKIDKGKGALEAEKKKWQTFAAKGVKGARVGKMKKIGEGSMFRTPESVNGRVGFTGSGQPMRKDMKSDRTTDQVQIAPA</sequence>
<dbReference type="CDD" id="cd20446">
    <property type="entry name" value="Tudor_SpSPF30-like"/>
    <property type="match status" value="1"/>
</dbReference>
<dbReference type="SUPFAM" id="SSF63748">
    <property type="entry name" value="Tudor/PWWP/MBT"/>
    <property type="match status" value="1"/>
</dbReference>
<dbReference type="Pfam" id="PF18115">
    <property type="entry name" value="Tudor_3"/>
    <property type="match status" value="1"/>
</dbReference>
<dbReference type="InterPro" id="IPR041297">
    <property type="entry name" value="Crb2_Tudor"/>
</dbReference>
<dbReference type="SMART" id="SM00333">
    <property type="entry name" value="TUDOR"/>
    <property type="match status" value="1"/>
</dbReference>
<feature type="compositionally biased region" description="Basic and acidic residues" evidence="3">
    <location>
        <begin position="264"/>
        <end position="274"/>
    </location>
</feature>
<dbReference type="AlphaFoldDB" id="U4LTP8"/>
<dbReference type="EMBL" id="HF935505">
    <property type="protein sequence ID" value="CCX30976.1"/>
    <property type="molecule type" value="Genomic_DNA"/>
</dbReference>
<dbReference type="STRING" id="1076935.U4LTP8"/>
<keyword evidence="6" id="KW-1185">Reference proteome</keyword>
<dbReference type="OrthoDB" id="79171at2759"/>
<dbReference type="Gene3D" id="2.30.30.140">
    <property type="match status" value="1"/>
</dbReference>
<dbReference type="InterPro" id="IPR002999">
    <property type="entry name" value="Tudor"/>
</dbReference>
<evidence type="ECO:0000256" key="2">
    <source>
        <dbReference type="ARBA" id="ARBA00023242"/>
    </source>
</evidence>
<accession>U4LTP8</accession>
<organism evidence="5 6">
    <name type="scientific">Pyronema omphalodes (strain CBS 100304)</name>
    <name type="common">Pyronema confluens</name>
    <dbReference type="NCBI Taxonomy" id="1076935"/>
    <lineage>
        <taxon>Eukaryota</taxon>
        <taxon>Fungi</taxon>
        <taxon>Dikarya</taxon>
        <taxon>Ascomycota</taxon>
        <taxon>Pezizomycotina</taxon>
        <taxon>Pezizomycetes</taxon>
        <taxon>Pezizales</taxon>
        <taxon>Pyronemataceae</taxon>
        <taxon>Pyronema</taxon>
    </lineage>
</organism>
<feature type="region of interest" description="Disordered" evidence="3">
    <location>
        <begin position="239"/>
        <end position="282"/>
    </location>
</feature>
<gene>
    <name evidence="5" type="ORF">PCON_09652</name>
</gene>
<protein>
    <submittedName>
        <fullName evidence="5">Similar to Splicing factor spf30 acc. no. O94519</fullName>
    </submittedName>
</protein>